<name>A0ABQ4SM89_9HYPH</name>
<keyword evidence="2" id="KW-1185">Reference proteome</keyword>
<proteinExistence type="predicted"/>
<organism evidence="1 2">
    <name type="scientific">Methylobacterium isbiliense</name>
    <dbReference type="NCBI Taxonomy" id="315478"/>
    <lineage>
        <taxon>Bacteria</taxon>
        <taxon>Pseudomonadati</taxon>
        <taxon>Pseudomonadota</taxon>
        <taxon>Alphaproteobacteria</taxon>
        <taxon>Hyphomicrobiales</taxon>
        <taxon>Methylobacteriaceae</taxon>
        <taxon>Methylobacterium</taxon>
    </lineage>
</organism>
<gene>
    <name evidence="1" type="ORF">GMJLKIPL_4802</name>
</gene>
<accession>A0ABQ4SM89</accession>
<evidence type="ECO:0000313" key="2">
    <source>
        <dbReference type="Proteomes" id="UP001055153"/>
    </source>
</evidence>
<reference evidence="1" key="2">
    <citation type="submission" date="2021-08" db="EMBL/GenBank/DDBJ databases">
        <authorList>
            <person name="Tani A."/>
            <person name="Ola A."/>
            <person name="Ogura Y."/>
            <person name="Katsura K."/>
            <person name="Hayashi T."/>
        </authorList>
    </citation>
    <scope>NUCLEOTIDE SEQUENCE</scope>
    <source>
        <strain evidence="1">DSM 17168</strain>
    </source>
</reference>
<protein>
    <submittedName>
        <fullName evidence="1">Uncharacterized protein</fullName>
    </submittedName>
</protein>
<evidence type="ECO:0000313" key="1">
    <source>
        <dbReference type="EMBL" id="GJE02853.1"/>
    </source>
</evidence>
<dbReference type="Proteomes" id="UP001055153">
    <property type="component" value="Unassembled WGS sequence"/>
</dbReference>
<dbReference type="EMBL" id="BPQQ01000062">
    <property type="protein sequence ID" value="GJE02853.1"/>
    <property type="molecule type" value="Genomic_DNA"/>
</dbReference>
<sequence>MNLGDEPWGAAGIGPADHVSDMAQFRLRVAARDRHGMVARPQRTVPIEAATVRQASAIALGRADELFSDEANLAWLVDEAGDLVWTLRIEEAEPVPDARP</sequence>
<reference evidence="1" key="1">
    <citation type="journal article" date="2021" name="Front. Microbiol.">
        <title>Comprehensive Comparative Genomics and Phenotyping of Methylobacterium Species.</title>
        <authorList>
            <person name="Alessa O."/>
            <person name="Ogura Y."/>
            <person name="Fujitani Y."/>
            <person name="Takami H."/>
            <person name="Hayashi T."/>
            <person name="Sahin N."/>
            <person name="Tani A."/>
        </authorList>
    </citation>
    <scope>NUCLEOTIDE SEQUENCE</scope>
    <source>
        <strain evidence="1">DSM 17168</strain>
    </source>
</reference>
<comment type="caution">
    <text evidence="1">The sequence shown here is derived from an EMBL/GenBank/DDBJ whole genome shotgun (WGS) entry which is preliminary data.</text>
</comment>